<feature type="transmembrane region" description="Helical" evidence="8">
    <location>
        <begin position="366"/>
        <end position="384"/>
    </location>
</feature>
<dbReference type="Pfam" id="PF02386">
    <property type="entry name" value="TrkH"/>
    <property type="match status" value="2"/>
</dbReference>
<feature type="transmembrane region" description="Helical" evidence="8">
    <location>
        <begin position="184"/>
        <end position="206"/>
    </location>
</feature>
<organism evidence="9">
    <name type="scientific">Lotus japonicus</name>
    <name type="common">Lotus corniculatus var. japonicus</name>
    <dbReference type="NCBI Taxonomy" id="34305"/>
    <lineage>
        <taxon>Eukaryota</taxon>
        <taxon>Viridiplantae</taxon>
        <taxon>Streptophyta</taxon>
        <taxon>Embryophyta</taxon>
        <taxon>Tracheophyta</taxon>
        <taxon>Spermatophyta</taxon>
        <taxon>Magnoliopsida</taxon>
        <taxon>eudicotyledons</taxon>
        <taxon>Gunneridae</taxon>
        <taxon>Pentapetalae</taxon>
        <taxon>rosids</taxon>
        <taxon>fabids</taxon>
        <taxon>Fabales</taxon>
        <taxon>Fabaceae</taxon>
        <taxon>Papilionoideae</taxon>
        <taxon>50 kb inversion clade</taxon>
        <taxon>NPAAA clade</taxon>
        <taxon>Hologalegina</taxon>
        <taxon>robinioid clade</taxon>
        <taxon>Loteae</taxon>
        <taxon>Lotus</taxon>
    </lineage>
</organism>
<proteinExistence type="evidence at transcript level"/>
<reference evidence="9" key="1">
    <citation type="submission" date="2012-05" db="EMBL/GenBank/DDBJ databases">
        <authorList>
            <person name="Krishnakumar V."/>
            <person name="Cheung F."/>
            <person name="Xiao Y."/>
            <person name="Chan A."/>
            <person name="Moskal W.A."/>
            <person name="Town C.D."/>
        </authorList>
    </citation>
    <scope>NUCLEOTIDE SEQUENCE</scope>
</reference>
<evidence type="ECO:0000256" key="7">
    <source>
        <dbReference type="ARBA" id="ARBA00023136"/>
    </source>
</evidence>
<protein>
    <submittedName>
        <fullName evidence="9">Uncharacterized protein</fullName>
    </submittedName>
</protein>
<evidence type="ECO:0000313" key="9">
    <source>
        <dbReference type="EMBL" id="AFK46164.1"/>
    </source>
</evidence>
<keyword evidence="6" id="KW-0406">Ion transport</keyword>
<feature type="transmembrane region" description="Helical" evidence="8">
    <location>
        <begin position="252"/>
        <end position="276"/>
    </location>
</feature>
<comment type="similarity">
    <text evidence="2">Belongs to the TrkH potassium transport family. HKT (TC 2.A.38.3) subfamily.</text>
</comment>
<dbReference type="EMBL" id="BT146370">
    <property type="protein sequence ID" value="AFK46164.1"/>
    <property type="molecule type" value="mRNA"/>
</dbReference>
<feature type="transmembrane region" description="Helical" evidence="8">
    <location>
        <begin position="303"/>
        <end position="327"/>
    </location>
</feature>
<feature type="transmembrane region" description="Helical" evidence="8">
    <location>
        <begin position="405"/>
        <end position="425"/>
    </location>
</feature>
<evidence type="ECO:0000256" key="2">
    <source>
        <dbReference type="ARBA" id="ARBA00010864"/>
    </source>
</evidence>
<name>I3T0X2_LOTJA</name>
<sequence>MKSFAYFGRKLDHFCSVFHKFFCSFHAFLIQLCYFITLSLFGYLCLKVSKPRSPVSHNDIDLFFTSVSAATVSSMTAIEMEVFSNSQLILLTFLMLLGGEVFTSMLELVLARFNFTKNHSTTVQLKQDPPPKSNQIEIGLVSVSNSESHKQNHSILFVPNDMAESFNYNERLKYNSLKCLSHVVFGYLTVIHIVGVCLVSMYTAFIPSARQVLENKDIKIPTFSFFIIVSTFACCGFVPTNENMVVFKKNSGLLLLILPHVLLGNALYAPCLRLVIMLMKKVTRREELSYLLKNSKEMGSSHMLPALHCWLLIVTVFGFNLVQLIMFCSMEWNSKNMEGLSLYQKLVASLFQVTNARHAGESVFDLSTISSAILVLFVVMMYLPPYTTFLPVRGHENDVKREEKSLVECLVFSQISYLVIFIILICITERESLTEDPLNFNVLNITLEVISAYGNVGFSTGYSCARQLKPDAMCKDLWVGFSGKWSTKGKFILILVMFFGRLKKFNMNGGKAWHLS</sequence>
<dbReference type="InterPro" id="IPR051143">
    <property type="entry name" value="TrkH_K-transport"/>
</dbReference>
<evidence type="ECO:0000256" key="1">
    <source>
        <dbReference type="ARBA" id="ARBA00004141"/>
    </source>
</evidence>
<accession>I3T0X2</accession>
<feature type="transmembrane region" description="Helical" evidence="8">
    <location>
        <begin position="21"/>
        <end position="42"/>
    </location>
</feature>
<evidence type="ECO:0000256" key="5">
    <source>
        <dbReference type="ARBA" id="ARBA00022989"/>
    </source>
</evidence>
<dbReference type="GO" id="GO:0015081">
    <property type="term" value="F:sodium ion transmembrane transporter activity"/>
    <property type="evidence" value="ECO:0007669"/>
    <property type="project" value="TreeGrafter"/>
</dbReference>
<feature type="transmembrane region" description="Helical" evidence="8">
    <location>
        <begin position="90"/>
        <end position="111"/>
    </location>
</feature>
<dbReference type="PANTHER" id="PTHR31064:SF30">
    <property type="entry name" value="HIGH-AFFINITY POTASSIUM TRANSPORT PROTEIN-RELATED"/>
    <property type="match status" value="1"/>
</dbReference>
<evidence type="ECO:0000256" key="4">
    <source>
        <dbReference type="ARBA" id="ARBA00022692"/>
    </source>
</evidence>
<keyword evidence="5 8" id="KW-1133">Transmembrane helix</keyword>
<evidence type="ECO:0000256" key="6">
    <source>
        <dbReference type="ARBA" id="ARBA00023065"/>
    </source>
</evidence>
<feature type="transmembrane region" description="Helical" evidence="8">
    <location>
        <begin position="218"/>
        <end position="240"/>
    </location>
</feature>
<evidence type="ECO:0000256" key="8">
    <source>
        <dbReference type="SAM" id="Phobius"/>
    </source>
</evidence>
<dbReference type="GO" id="GO:0005886">
    <property type="term" value="C:plasma membrane"/>
    <property type="evidence" value="ECO:0007669"/>
    <property type="project" value="TreeGrafter"/>
</dbReference>
<keyword evidence="4 8" id="KW-0812">Transmembrane</keyword>
<comment type="subcellular location">
    <subcellularLocation>
        <location evidence="1">Membrane</location>
        <topology evidence="1">Multi-pass membrane protein</topology>
    </subcellularLocation>
</comment>
<keyword evidence="3" id="KW-0813">Transport</keyword>
<keyword evidence="7 8" id="KW-0472">Membrane</keyword>
<dbReference type="InterPro" id="IPR003445">
    <property type="entry name" value="Cat_transpt"/>
</dbReference>
<dbReference type="PANTHER" id="PTHR31064">
    <property type="entry name" value="POTASSIUM TRANSPORT PROTEIN DDB_G0292412-RELATED"/>
    <property type="match status" value="1"/>
</dbReference>
<dbReference type="AlphaFoldDB" id="I3T0X2"/>
<evidence type="ECO:0000256" key="3">
    <source>
        <dbReference type="ARBA" id="ARBA00022448"/>
    </source>
</evidence>